<evidence type="ECO:0000259" key="1">
    <source>
        <dbReference type="Pfam" id="PF10170"/>
    </source>
</evidence>
<reference evidence="3" key="1">
    <citation type="submission" date="2023-06" db="EMBL/GenBank/DDBJ databases">
        <title>Genomic analysis of the entomopathogenic nematode Steinernema hermaphroditum.</title>
        <authorList>
            <person name="Schwarz E.M."/>
            <person name="Heppert J.K."/>
            <person name="Baniya A."/>
            <person name="Schwartz H.T."/>
            <person name="Tan C.-H."/>
            <person name="Antoshechkin I."/>
            <person name="Sternberg P.W."/>
            <person name="Goodrich-Blair H."/>
            <person name="Dillman A.R."/>
        </authorList>
    </citation>
    <scope>NUCLEOTIDE SEQUENCE</scope>
    <source>
        <strain evidence="3">PS9179</strain>
        <tissue evidence="3">Whole animal</tissue>
    </source>
</reference>
<gene>
    <name evidence="3" type="ORF">QR680_013252</name>
</gene>
<feature type="domain" description="Cysteine-rich DPF motif" evidence="1">
    <location>
        <begin position="64"/>
        <end position="164"/>
    </location>
</feature>
<name>A0AA39I694_9BILA</name>
<keyword evidence="4" id="KW-1185">Reference proteome</keyword>
<evidence type="ECO:0000313" key="3">
    <source>
        <dbReference type="EMBL" id="KAK0417870.1"/>
    </source>
</evidence>
<dbReference type="InterPro" id="IPR018785">
    <property type="entry name" value="CDPF1_dom"/>
</dbReference>
<dbReference type="PANTHER" id="PTHR46534:SF1">
    <property type="entry name" value="IGGFC-BINDING PROTEIN N-TERMINAL DOMAIN-CONTAINING PROTEIN"/>
    <property type="match status" value="1"/>
</dbReference>
<protein>
    <recommendedName>
        <fullName evidence="5">IgGFc-binding protein N-terminal domain-containing protein</fullName>
    </recommendedName>
</protein>
<comment type="caution">
    <text evidence="3">The sequence shown here is derived from an EMBL/GenBank/DDBJ whole genome shotgun (WGS) entry which is preliminary data.</text>
</comment>
<accession>A0AA39I694</accession>
<dbReference type="EMBL" id="JAUCMV010000002">
    <property type="protein sequence ID" value="KAK0417870.1"/>
    <property type="molecule type" value="Genomic_DNA"/>
</dbReference>
<dbReference type="PANTHER" id="PTHR46534">
    <property type="entry name" value="IGGFC_BINDING DOMAIN-CONTAINING PROTEIN"/>
    <property type="match status" value="1"/>
</dbReference>
<dbReference type="InterPro" id="IPR035234">
    <property type="entry name" value="IgGFc-bd_N"/>
</dbReference>
<dbReference type="PRINTS" id="PR01995">
    <property type="entry name" value="UPF0595"/>
</dbReference>
<feature type="domain" description="IgGFc-binding protein N-terminal" evidence="2">
    <location>
        <begin position="313"/>
        <end position="591"/>
    </location>
</feature>
<organism evidence="3 4">
    <name type="scientific">Steinernema hermaphroditum</name>
    <dbReference type="NCBI Taxonomy" id="289476"/>
    <lineage>
        <taxon>Eukaryota</taxon>
        <taxon>Metazoa</taxon>
        <taxon>Ecdysozoa</taxon>
        <taxon>Nematoda</taxon>
        <taxon>Chromadorea</taxon>
        <taxon>Rhabditida</taxon>
        <taxon>Tylenchina</taxon>
        <taxon>Panagrolaimomorpha</taxon>
        <taxon>Strongyloidoidea</taxon>
        <taxon>Steinernematidae</taxon>
        <taxon>Steinernema</taxon>
    </lineage>
</organism>
<sequence length="612" mass="66443">MSAESGKGIDEVIAKTEQITVATDVSKNFDAIEKPMGNNNDPAEDAAAAALETVDPESLEMEPFNCTICGMSELCYFFSDGYLPLGISPGSFCILDPFDQFEKNADFTNPSSFDDVIVLGSLCSICGSSVCVDSSCSVYFEQTFCRECALYEPNKEMFPPEVLKGMEESIKKREESRKKHEAESKKPELAATIAHDSVINLGTKFVFAFTNSHINPNDTISTEKLTVTITNPNPQESQVTIDSKYEGWKGAITRTVPPKSSITVEIAPAAIQAGYGFQKRVGTVVEAKGISLEASAHVTVLAENQHADGGSSDTFTVFPVCNLGTQYKAVGDLAIANKTNLYTIVAAEDNTHVTFAHRQGTVTKKLQRLQTATFVSIDLPTTNNPISADKVVVVVSGAVCGFGYLKVSSICNEEALMLLPVGAWGSTYPFAPFFGQQKTEVIALPWQQDTVVSFGSEQETLQNDTYRVWKTEATVVEASKPVDMIAVGGTTSPDYLGAPFFTHVPAVEQFINGSLTLHTGIDVHSQSVPIHYVRIVQYLSDLDSVSINGWPVSGLIYRRIGRTNYFYVDYPVGKGKHTVTSEKKFGCLVYGYGEFVGYAYVPSLNLPSTATC</sequence>
<dbReference type="Proteomes" id="UP001175271">
    <property type="component" value="Unassembled WGS sequence"/>
</dbReference>
<evidence type="ECO:0000259" key="2">
    <source>
        <dbReference type="Pfam" id="PF17517"/>
    </source>
</evidence>
<evidence type="ECO:0008006" key="5">
    <source>
        <dbReference type="Google" id="ProtNLM"/>
    </source>
</evidence>
<dbReference type="Pfam" id="PF17517">
    <property type="entry name" value="IgGFc_binding"/>
    <property type="match status" value="1"/>
</dbReference>
<proteinExistence type="predicted"/>
<dbReference type="AlphaFoldDB" id="A0AA39I694"/>
<evidence type="ECO:0000313" key="4">
    <source>
        <dbReference type="Proteomes" id="UP001175271"/>
    </source>
</evidence>
<dbReference type="Pfam" id="PF10170">
    <property type="entry name" value="C6_DPF"/>
    <property type="match status" value="1"/>
</dbReference>